<keyword evidence="1" id="KW-1133">Transmembrane helix</keyword>
<dbReference type="Proteomes" id="UP001274896">
    <property type="component" value="Unassembled WGS sequence"/>
</dbReference>
<evidence type="ECO:0000256" key="1">
    <source>
        <dbReference type="SAM" id="Phobius"/>
    </source>
</evidence>
<comment type="caution">
    <text evidence="2">The sequence shown here is derived from an EMBL/GenBank/DDBJ whole genome shotgun (WGS) entry which is preliminary data.</text>
</comment>
<dbReference type="SUPFAM" id="SSF81321">
    <property type="entry name" value="Family A G protein-coupled receptor-like"/>
    <property type="match status" value="1"/>
</dbReference>
<evidence type="ECO:0000313" key="2">
    <source>
        <dbReference type="EMBL" id="KAK3507314.1"/>
    </source>
</evidence>
<dbReference type="EMBL" id="JAUCMX010000029">
    <property type="protein sequence ID" value="KAK3507314.1"/>
    <property type="molecule type" value="Genomic_DNA"/>
</dbReference>
<feature type="transmembrane region" description="Helical" evidence="1">
    <location>
        <begin position="45"/>
        <end position="67"/>
    </location>
</feature>
<sequence length="113" mass="13084">MAVVYPVTYLKYKVMRYKLTCLLLTWMMALMMTVINYNFLKSNLLLVFFILVVGIQMFFSFSILKVLKRSRPGDGKRQQENEAKKRAFIIVVVNQELHSVDEVNDIAVVTGTV</sequence>
<evidence type="ECO:0000313" key="3">
    <source>
        <dbReference type="Proteomes" id="UP001274896"/>
    </source>
</evidence>
<organism evidence="2 3">
    <name type="scientific">Hemibagrus guttatus</name>
    <dbReference type="NCBI Taxonomy" id="175788"/>
    <lineage>
        <taxon>Eukaryota</taxon>
        <taxon>Metazoa</taxon>
        <taxon>Chordata</taxon>
        <taxon>Craniata</taxon>
        <taxon>Vertebrata</taxon>
        <taxon>Euteleostomi</taxon>
        <taxon>Actinopterygii</taxon>
        <taxon>Neopterygii</taxon>
        <taxon>Teleostei</taxon>
        <taxon>Ostariophysi</taxon>
        <taxon>Siluriformes</taxon>
        <taxon>Bagridae</taxon>
        <taxon>Hemibagrus</taxon>
    </lineage>
</organism>
<proteinExistence type="predicted"/>
<protein>
    <submittedName>
        <fullName evidence="2">Uncharacterized protein</fullName>
    </submittedName>
</protein>
<keyword evidence="3" id="KW-1185">Reference proteome</keyword>
<accession>A0AAE0UHT6</accession>
<keyword evidence="1" id="KW-0472">Membrane</keyword>
<gene>
    <name evidence="2" type="ORF">QTP70_013587</name>
</gene>
<reference evidence="2" key="1">
    <citation type="submission" date="2023-06" db="EMBL/GenBank/DDBJ databases">
        <title>Male Hemibagrus guttatus genome.</title>
        <authorList>
            <person name="Bian C."/>
        </authorList>
    </citation>
    <scope>NUCLEOTIDE SEQUENCE</scope>
    <source>
        <strain evidence="2">Male_cb2023</strain>
        <tissue evidence="2">Muscle</tissue>
    </source>
</reference>
<keyword evidence="1" id="KW-0812">Transmembrane</keyword>
<name>A0AAE0UHT6_9TELE</name>
<feature type="transmembrane region" description="Helical" evidence="1">
    <location>
        <begin position="21"/>
        <end position="39"/>
    </location>
</feature>
<dbReference type="AlphaFoldDB" id="A0AAE0UHT6"/>